<feature type="signal peptide" evidence="1">
    <location>
        <begin position="1"/>
        <end position="18"/>
    </location>
</feature>
<feature type="chain" id="PRO_5022240723" description="Endonuclease/exonuclease/phosphatase domain-containing protein" evidence="1">
    <location>
        <begin position="19"/>
        <end position="285"/>
    </location>
</feature>
<dbReference type="PANTHER" id="PTHR42834:SF1">
    <property type="entry name" value="ENDONUCLEASE_EXONUCLEASE_PHOSPHATASE FAMILY PROTEIN (AFU_ORTHOLOGUE AFUA_3G09210)"/>
    <property type="match status" value="1"/>
</dbReference>
<organism evidence="3 4">
    <name type="scientific">Exilibacterium tricleocarpae</name>
    <dbReference type="NCBI Taxonomy" id="2591008"/>
    <lineage>
        <taxon>Bacteria</taxon>
        <taxon>Pseudomonadati</taxon>
        <taxon>Pseudomonadota</taxon>
        <taxon>Gammaproteobacteria</taxon>
        <taxon>Cellvibrionales</taxon>
        <taxon>Cellvibrionaceae</taxon>
        <taxon>Exilibacterium</taxon>
    </lineage>
</organism>
<dbReference type="GO" id="GO:0003824">
    <property type="term" value="F:catalytic activity"/>
    <property type="evidence" value="ECO:0007669"/>
    <property type="project" value="InterPro"/>
</dbReference>
<dbReference type="Proteomes" id="UP000319732">
    <property type="component" value="Unassembled WGS sequence"/>
</dbReference>
<dbReference type="AlphaFoldDB" id="A0A545U6S6"/>
<proteinExistence type="predicted"/>
<comment type="caution">
    <text evidence="3">The sequence shown here is derived from an EMBL/GenBank/DDBJ whole genome shotgun (WGS) entry which is preliminary data.</text>
</comment>
<protein>
    <recommendedName>
        <fullName evidence="2">Endonuclease/exonuclease/phosphatase domain-containing protein</fullName>
    </recommendedName>
</protein>
<dbReference type="EMBL" id="VHSG01000004">
    <property type="protein sequence ID" value="TQV85179.1"/>
    <property type="molecule type" value="Genomic_DNA"/>
</dbReference>
<dbReference type="Gene3D" id="3.60.10.10">
    <property type="entry name" value="Endonuclease/exonuclease/phosphatase"/>
    <property type="match status" value="1"/>
</dbReference>
<evidence type="ECO:0000313" key="3">
    <source>
        <dbReference type="EMBL" id="TQV85179.1"/>
    </source>
</evidence>
<dbReference type="RefSeq" id="WP_142902726.1">
    <property type="nucleotide sequence ID" value="NZ_ML660088.1"/>
</dbReference>
<evidence type="ECO:0000256" key="1">
    <source>
        <dbReference type="SAM" id="SignalP"/>
    </source>
</evidence>
<dbReference type="InterPro" id="IPR005135">
    <property type="entry name" value="Endo/exonuclease/phosphatase"/>
</dbReference>
<keyword evidence="4" id="KW-1185">Reference proteome</keyword>
<accession>A0A545U6S6</accession>
<keyword evidence="1" id="KW-0732">Signal</keyword>
<reference evidence="3 4" key="1">
    <citation type="submission" date="2019-06" db="EMBL/GenBank/DDBJ databases">
        <title>Whole genome sequence for Cellvibrionaceae sp. R142.</title>
        <authorList>
            <person name="Wang G."/>
        </authorList>
    </citation>
    <scope>NUCLEOTIDE SEQUENCE [LARGE SCALE GENOMIC DNA]</scope>
    <source>
        <strain evidence="3 4">R142</strain>
    </source>
</reference>
<dbReference type="SUPFAM" id="SSF56219">
    <property type="entry name" value="DNase I-like"/>
    <property type="match status" value="1"/>
</dbReference>
<gene>
    <name evidence="3" type="ORF">FKG94_03040</name>
</gene>
<feature type="domain" description="Endonuclease/exonuclease/phosphatase" evidence="2">
    <location>
        <begin position="63"/>
        <end position="261"/>
    </location>
</feature>
<sequence>MRQLLVPLVVFFSLQAQAVKIISMNVEFFWDTEEPHEGQIVGYGEGKIQPPSSKEFVLKAYGIAKTIEAEDADIVGLIEIENENVVNSIRQYLDSEWKVIFVKGRDTYTGQDVGLLTRFDVIPNTATNFPGYIGEAPDGTDKRPSKVLGIQLTDHTDKYCVYVAHLLSKRGSNDSARLAQADAIRNAVVDQYGQCDHYIVMGDMNDLPGSAVLERLKGQGDPQRDLRQTANTAGNNADYSYVFRGSKQLIDHILVDRDLANGAEFYTLQLPEAITDHRAVILDTR</sequence>
<dbReference type="PANTHER" id="PTHR42834">
    <property type="entry name" value="ENDONUCLEASE/EXONUCLEASE/PHOSPHATASE FAMILY PROTEIN (AFU_ORTHOLOGUE AFUA_3G09210)"/>
    <property type="match status" value="1"/>
</dbReference>
<evidence type="ECO:0000259" key="2">
    <source>
        <dbReference type="Pfam" id="PF03372"/>
    </source>
</evidence>
<name>A0A545U6S6_9GAMM</name>
<dbReference type="Pfam" id="PF03372">
    <property type="entry name" value="Exo_endo_phos"/>
    <property type="match status" value="1"/>
</dbReference>
<dbReference type="OrthoDB" id="6199360at2"/>
<evidence type="ECO:0000313" key="4">
    <source>
        <dbReference type="Proteomes" id="UP000319732"/>
    </source>
</evidence>
<dbReference type="InterPro" id="IPR036691">
    <property type="entry name" value="Endo/exonu/phosph_ase_sf"/>
</dbReference>